<name>A0ABM8D7P7_9NOCA</name>
<accession>A0ABM8D7P7</accession>
<organism evidence="1 2">
    <name type="scientific">Nocardia sputorum</name>
    <dbReference type="NCBI Taxonomy" id="2984338"/>
    <lineage>
        <taxon>Bacteria</taxon>
        <taxon>Bacillati</taxon>
        <taxon>Actinomycetota</taxon>
        <taxon>Actinomycetes</taxon>
        <taxon>Mycobacteriales</taxon>
        <taxon>Nocardiaceae</taxon>
        <taxon>Nocardia</taxon>
    </lineage>
</organism>
<evidence type="ECO:0000313" key="1">
    <source>
        <dbReference type="EMBL" id="BDU03499.1"/>
    </source>
</evidence>
<sequence>MCGGSCTNPSDDVHVSVFLHGLRMDFAACVTAAMTFAREWRHAHYPDAVEILPDGAEGFPRLPCERLYCERAAHRVSGSG</sequence>
<dbReference type="Proteomes" id="UP001317870">
    <property type="component" value="Chromosome"/>
</dbReference>
<evidence type="ECO:0000313" key="2">
    <source>
        <dbReference type="Proteomes" id="UP001317870"/>
    </source>
</evidence>
<protein>
    <submittedName>
        <fullName evidence="1">Uncharacterized protein</fullName>
    </submittedName>
</protein>
<gene>
    <name evidence="1" type="ORF">IFM12276_65270</name>
</gene>
<reference evidence="1 2" key="1">
    <citation type="submission" date="2022-11" db="EMBL/GenBank/DDBJ databases">
        <title>Genome Sequencing of Nocardia sp. ON39_IFM12276 and assembly.</title>
        <authorList>
            <person name="Shimojima M."/>
            <person name="Toyokawa M."/>
            <person name="Uesaka K."/>
        </authorList>
    </citation>
    <scope>NUCLEOTIDE SEQUENCE [LARGE SCALE GENOMIC DNA]</scope>
    <source>
        <strain evidence="1 2">IFM 12276</strain>
    </source>
</reference>
<proteinExistence type="predicted"/>
<keyword evidence="2" id="KW-1185">Reference proteome</keyword>
<dbReference type="EMBL" id="AP026978">
    <property type="protein sequence ID" value="BDU03499.1"/>
    <property type="molecule type" value="Genomic_DNA"/>
</dbReference>